<proteinExistence type="predicted"/>
<dbReference type="AlphaFoldDB" id="A0A174BPG0"/>
<dbReference type="RefSeq" id="WP_022379826.1">
    <property type="nucleotide sequence ID" value="NZ_CYZA01000009.1"/>
</dbReference>
<sequence length="55" mass="6212">MTKLGQMLVDDGYKRGKIQGALLCGKTPEEVAEMFDILLQEVLKVKENEKDMKKA</sequence>
<dbReference type="EMBL" id="CYZA01000009">
    <property type="protein sequence ID" value="CUO02497.1"/>
    <property type="molecule type" value="Genomic_DNA"/>
</dbReference>
<organism evidence="1 2">
    <name type="scientific">Blautia obeum</name>
    <dbReference type="NCBI Taxonomy" id="40520"/>
    <lineage>
        <taxon>Bacteria</taxon>
        <taxon>Bacillati</taxon>
        <taxon>Bacillota</taxon>
        <taxon>Clostridia</taxon>
        <taxon>Lachnospirales</taxon>
        <taxon>Lachnospiraceae</taxon>
        <taxon>Blautia</taxon>
    </lineage>
</organism>
<dbReference type="Proteomes" id="UP000095447">
    <property type="component" value="Unassembled WGS sequence"/>
</dbReference>
<evidence type="ECO:0000313" key="2">
    <source>
        <dbReference type="Proteomes" id="UP000095447"/>
    </source>
</evidence>
<accession>A0A174BPG0</accession>
<name>A0A174BPG0_9FIRM</name>
<protein>
    <submittedName>
        <fullName evidence="1">Uncharacterized protein</fullName>
    </submittedName>
</protein>
<reference evidence="1 2" key="1">
    <citation type="submission" date="2015-09" db="EMBL/GenBank/DDBJ databases">
        <authorList>
            <consortium name="Pathogen Informatics"/>
        </authorList>
    </citation>
    <scope>NUCLEOTIDE SEQUENCE [LARGE SCALE GENOMIC DNA]</scope>
    <source>
        <strain evidence="1 2">2789STDY5608838</strain>
    </source>
</reference>
<evidence type="ECO:0000313" key="1">
    <source>
        <dbReference type="EMBL" id="CUO02497.1"/>
    </source>
</evidence>
<gene>
    <name evidence="1" type="ORF">ERS852395_01912</name>
</gene>